<gene>
    <name evidence="1" type="ORF">EVG15_05685</name>
</gene>
<protein>
    <submittedName>
        <fullName evidence="1">Sulfurtransferase TusA family protein</fullName>
    </submittedName>
</protein>
<dbReference type="SUPFAM" id="SSF64307">
    <property type="entry name" value="SirA-like"/>
    <property type="match status" value="1"/>
</dbReference>
<dbReference type="InterPro" id="IPR036868">
    <property type="entry name" value="TusA-like_sf"/>
</dbReference>
<comment type="caution">
    <text evidence="1">The sequence shown here is derived from an EMBL/GenBank/DDBJ whole genome shotgun (WGS) entry which is preliminary data.</text>
</comment>
<dbReference type="GO" id="GO:0016740">
    <property type="term" value="F:transferase activity"/>
    <property type="evidence" value="ECO:0007669"/>
    <property type="project" value="UniProtKB-KW"/>
</dbReference>
<name>A0A519BML9_9DELT</name>
<reference evidence="1 2" key="1">
    <citation type="journal article" date="2019" name="ISME J.">
        <title>Insights into ecological role of a new deltaproteobacterial order Candidatus Acidulodesulfobacterales by metagenomics and metatranscriptomics.</title>
        <authorList>
            <person name="Tan S."/>
            <person name="Liu J."/>
            <person name="Fang Y."/>
            <person name="Hedlund B.P."/>
            <person name="Lian Z.H."/>
            <person name="Huang L.Y."/>
            <person name="Li J.T."/>
            <person name="Huang L.N."/>
            <person name="Li W.J."/>
            <person name="Jiang H.C."/>
            <person name="Dong H.L."/>
            <person name="Shu W.S."/>
        </authorList>
    </citation>
    <scope>NUCLEOTIDE SEQUENCE [LARGE SCALE GENOMIC DNA]</scope>
    <source>
        <strain evidence="1">AP1</strain>
    </source>
</reference>
<dbReference type="AlphaFoldDB" id="A0A519BML9"/>
<accession>A0A519BML9</accession>
<organism evidence="1 2">
    <name type="scientific">Candidatus Acididesulfobacter diazotrophicus</name>
    <dbReference type="NCBI Taxonomy" id="2597226"/>
    <lineage>
        <taxon>Bacteria</taxon>
        <taxon>Deltaproteobacteria</taxon>
        <taxon>Candidatus Acidulodesulfobacterales</taxon>
        <taxon>Candidatus Acididesulfobacter</taxon>
    </lineage>
</organism>
<dbReference type="Gene3D" id="3.30.110.40">
    <property type="entry name" value="TusA-like domain"/>
    <property type="match status" value="1"/>
</dbReference>
<dbReference type="EMBL" id="SGBB01000008">
    <property type="protein sequence ID" value="RZD18521.1"/>
    <property type="molecule type" value="Genomic_DNA"/>
</dbReference>
<evidence type="ECO:0000313" key="2">
    <source>
        <dbReference type="Proteomes" id="UP000319296"/>
    </source>
</evidence>
<proteinExistence type="predicted"/>
<dbReference type="Proteomes" id="UP000319296">
    <property type="component" value="Unassembled WGS sequence"/>
</dbReference>
<sequence length="85" mass="9680">MNYNRKVDITDLCATCGLSIAKISKELEDMQSGDVLLVFSDEISNLDKVSMKYNVSAFCRKSGDELLSWETSEQEDALTFYIKKR</sequence>
<keyword evidence="1" id="KW-0808">Transferase</keyword>
<evidence type="ECO:0000313" key="1">
    <source>
        <dbReference type="EMBL" id="RZD18521.1"/>
    </source>
</evidence>